<feature type="signal peptide" evidence="1">
    <location>
        <begin position="1"/>
        <end position="27"/>
    </location>
</feature>
<evidence type="ECO:0000256" key="1">
    <source>
        <dbReference type="SAM" id="SignalP"/>
    </source>
</evidence>
<evidence type="ECO:0000313" key="2">
    <source>
        <dbReference type="EMBL" id="MBW62160.1"/>
    </source>
</evidence>
<accession>A0A2M4CA09</accession>
<reference evidence="2" key="1">
    <citation type="submission" date="2018-01" db="EMBL/GenBank/DDBJ databases">
        <title>An insight into the sialome of Amazonian anophelines.</title>
        <authorList>
            <person name="Ribeiro J.M."/>
            <person name="Scarpassa V."/>
            <person name="Calvo E."/>
        </authorList>
    </citation>
    <scope>NUCLEOTIDE SEQUENCE</scope>
    <source>
        <tissue evidence="2">Salivary glands</tissue>
    </source>
</reference>
<protein>
    <submittedName>
        <fullName evidence="2">Putative secreted protein</fullName>
    </submittedName>
</protein>
<name>A0A2M4CA09_9DIPT</name>
<keyword evidence="1" id="KW-0732">Signal</keyword>
<dbReference type="AlphaFoldDB" id="A0A2M4CA09"/>
<feature type="chain" id="PRO_5014831122" evidence="1">
    <location>
        <begin position="28"/>
        <end position="89"/>
    </location>
</feature>
<sequence>MLLDLRLQIRWIAVALLACRLQLLVDPAFQLIRVTLEVLEAARILQLFALLARLELKLTVPMQNLVAPLLNVFSALQNAHLLGRELLHP</sequence>
<organism evidence="2">
    <name type="scientific">Anopheles marajoara</name>
    <dbReference type="NCBI Taxonomy" id="58244"/>
    <lineage>
        <taxon>Eukaryota</taxon>
        <taxon>Metazoa</taxon>
        <taxon>Ecdysozoa</taxon>
        <taxon>Arthropoda</taxon>
        <taxon>Hexapoda</taxon>
        <taxon>Insecta</taxon>
        <taxon>Pterygota</taxon>
        <taxon>Neoptera</taxon>
        <taxon>Endopterygota</taxon>
        <taxon>Diptera</taxon>
        <taxon>Nematocera</taxon>
        <taxon>Culicoidea</taxon>
        <taxon>Culicidae</taxon>
        <taxon>Anophelinae</taxon>
        <taxon>Anopheles</taxon>
    </lineage>
</organism>
<proteinExistence type="predicted"/>
<dbReference type="EMBL" id="GGFJ01013019">
    <property type="protein sequence ID" value="MBW62160.1"/>
    <property type="molecule type" value="Transcribed_RNA"/>
</dbReference>